<sequence length="504" mass="56630">MDPGNPFLVNNSNLLSIPIDKNPFTIGRGLNCNYVIANTIVSREHCCFEKTENGWCLRDKSTNGTYVNQNLIRGTLSDPLKSADVIQISEHHRFTFRNCSNDYISDEQLCRIADTVLGTIEVDSNTSLSVPPREPLTGTLQLDVYPDCSVSHPIRDPVSDCFQPSKRLKTINLKPSTSVSSVSTATTSTFVDLTDENFTIEVGNICVPSTSTNDRGVQPATFIELDDSIEITSTTAPSTAAEMLAETIFAIPFAHSDQSSIEINSQTPCTSDTNMGQIESHRPEGDNMEQVESHRPEGDNMEQVESHRPEGDNKMMSESQMENELQCAICAEMFVKASTLNCSHTFCKFCIDKWKEKQTICPICRTKITSQVPTLVLDNFIEKIVQGSGQDIQNHRKELLDERMKQQQQQQQPQQQPQQLFPRRPMRGRRVQVAIEAVPDDQDTDESSSSSDTTSTMSDSGQEDTEWEDNYWNDDWYNNAYYGGYGRCFTCGRRGHWANGCPFR</sequence>
<dbReference type="PANTHER" id="PTHR16079:SF4">
    <property type="entry name" value="E3 UBIQUITIN-PROTEIN LIGASE CHFR"/>
    <property type="match status" value="1"/>
</dbReference>
<feature type="compositionally biased region" description="Polar residues" evidence="7">
    <location>
        <begin position="267"/>
        <end position="277"/>
    </location>
</feature>
<dbReference type="InterPro" id="IPR000253">
    <property type="entry name" value="FHA_dom"/>
</dbReference>
<dbReference type="PROSITE" id="PS50089">
    <property type="entry name" value="ZF_RING_2"/>
    <property type="match status" value="1"/>
</dbReference>
<evidence type="ECO:0000256" key="7">
    <source>
        <dbReference type="SAM" id="MobiDB-lite"/>
    </source>
</evidence>
<dbReference type="SUPFAM" id="SSF49879">
    <property type="entry name" value="SMAD/FHA domain"/>
    <property type="match status" value="1"/>
</dbReference>
<evidence type="ECO:0000259" key="8">
    <source>
        <dbReference type="PROSITE" id="PS50006"/>
    </source>
</evidence>
<keyword evidence="12" id="KW-1185">Reference proteome</keyword>
<dbReference type="GO" id="GO:0003676">
    <property type="term" value="F:nucleic acid binding"/>
    <property type="evidence" value="ECO:0007669"/>
    <property type="project" value="InterPro"/>
</dbReference>
<evidence type="ECO:0000256" key="2">
    <source>
        <dbReference type="ARBA" id="ARBA00017908"/>
    </source>
</evidence>
<dbReference type="PROSITE" id="PS50006">
    <property type="entry name" value="FHA_DOMAIN"/>
    <property type="match status" value="1"/>
</dbReference>
<evidence type="ECO:0000313" key="12">
    <source>
        <dbReference type="Proteomes" id="UP001153709"/>
    </source>
</evidence>
<feature type="compositionally biased region" description="Basic and acidic residues" evidence="7">
    <location>
        <begin position="279"/>
        <end position="315"/>
    </location>
</feature>
<dbReference type="InterPro" id="IPR052256">
    <property type="entry name" value="E3_ubiquitin-ligase_CHFR"/>
</dbReference>
<dbReference type="GO" id="GO:0016567">
    <property type="term" value="P:protein ubiquitination"/>
    <property type="evidence" value="ECO:0007669"/>
    <property type="project" value="TreeGrafter"/>
</dbReference>
<evidence type="ECO:0000256" key="5">
    <source>
        <dbReference type="ARBA" id="ARBA00022833"/>
    </source>
</evidence>
<dbReference type="GO" id="GO:0004842">
    <property type="term" value="F:ubiquitin-protein transferase activity"/>
    <property type="evidence" value="ECO:0007669"/>
    <property type="project" value="TreeGrafter"/>
</dbReference>
<dbReference type="GO" id="GO:0005634">
    <property type="term" value="C:nucleus"/>
    <property type="evidence" value="ECO:0007669"/>
    <property type="project" value="TreeGrafter"/>
</dbReference>
<dbReference type="InterPro" id="IPR001841">
    <property type="entry name" value="Znf_RING"/>
</dbReference>
<dbReference type="InterPro" id="IPR036875">
    <property type="entry name" value="Znf_CCHC_sf"/>
</dbReference>
<dbReference type="PANTHER" id="PTHR16079">
    <property type="entry name" value="UBIQUITIN LIGASE PROTEIN CHFR"/>
    <property type="match status" value="1"/>
</dbReference>
<gene>
    <name evidence="11" type="ORF">DIABBA_LOCUS8148</name>
</gene>
<evidence type="ECO:0000256" key="6">
    <source>
        <dbReference type="PROSITE-ProRule" id="PRU00047"/>
    </source>
</evidence>
<organism evidence="11 12">
    <name type="scientific">Diabrotica balteata</name>
    <name type="common">Banded cucumber beetle</name>
    <dbReference type="NCBI Taxonomy" id="107213"/>
    <lineage>
        <taxon>Eukaryota</taxon>
        <taxon>Metazoa</taxon>
        <taxon>Ecdysozoa</taxon>
        <taxon>Arthropoda</taxon>
        <taxon>Hexapoda</taxon>
        <taxon>Insecta</taxon>
        <taxon>Pterygota</taxon>
        <taxon>Neoptera</taxon>
        <taxon>Endopterygota</taxon>
        <taxon>Coleoptera</taxon>
        <taxon>Polyphaga</taxon>
        <taxon>Cucujiformia</taxon>
        <taxon>Chrysomeloidea</taxon>
        <taxon>Chrysomelidae</taxon>
        <taxon>Galerucinae</taxon>
        <taxon>Diabroticina</taxon>
        <taxon>Diabroticites</taxon>
        <taxon>Diabrotica</taxon>
    </lineage>
</organism>
<dbReference type="Pfam" id="PF00498">
    <property type="entry name" value="FHA"/>
    <property type="match status" value="1"/>
</dbReference>
<evidence type="ECO:0000259" key="10">
    <source>
        <dbReference type="PROSITE" id="PS50158"/>
    </source>
</evidence>
<accession>A0A9N9XBE3</accession>
<feature type="domain" description="RING-type" evidence="9">
    <location>
        <begin position="327"/>
        <end position="365"/>
    </location>
</feature>
<feature type="domain" description="FHA" evidence="8">
    <location>
        <begin position="24"/>
        <end position="72"/>
    </location>
</feature>
<feature type="region of interest" description="Disordered" evidence="7">
    <location>
        <begin position="401"/>
        <end position="467"/>
    </location>
</feature>
<proteinExistence type="inferred from homology"/>
<name>A0A9N9XBE3_DIABA</name>
<keyword evidence="4 6" id="KW-0863">Zinc-finger</keyword>
<dbReference type="Gene3D" id="2.60.200.20">
    <property type="match status" value="1"/>
</dbReference>
<dbReference type="Pfam" id="PF13639">
    <property type="entry name" value="zf-RING_2"/>
    <property type="match status" value="1"/>
</dbReference>
<evidence type="ECO:0000256" key="4">
    <source>
        <dbReference type="ARBA" id="ARBA00022771"/>
    </source>
</evidence>
<evidence type="ECO:0000259" key="9">
    <source>
        <dbReference type="PROSITE" id="PS50089"/>
    </source>
</evidence>
<dbReference type="SUPFAM" id="SSF57756">
    <property type="entry name" value="Retrovirus zinc finger-like domains"/>
    <property type="match status" value="1"/>
</dbReference>
<dbReference type="Gene3D" id="3.30.40.10">
    <property type="entry name" value="Zinc/RING finger domain, C3HC4 (zinc finger)"/>
    <property type="match status" value="1"/>
</dbReference>
<reference evidence="11" key="1">
    <citation type="submission" date="2022-01" db="EMBL/GenBank/DDBJ databases">
        <authorList>
            <person name="King R."/>
        </authorList>
    </citation>
    <scope>NUCLEOTIDE SEQUENCE</scope>
</reference>
<dbReference type="Proteomes" id="UP001153709">
    <property type="component" value="Chromosome 5"/>
</dbReference>
<evidence type="ECO:0000313" key="11">
    <source>
        <dbReference type="EMBL" id="CAG9834892.1"/>
    </source>
</evidence>
<dbReference type="InterPro" id="IPR001878">
    <property type="entry name" value="Znf_CCHC"/>
</dbReference>
<evidence type="ECO:0000256" key="1">
    <source>
        <dbReference type="ARBA" id="ARBA00005797"/>
    </source>
</evidence>
<comment type="similarity">
    <text evidence="1">Belongs to the CHFR family.</text>
</comment>
<dbReference type="SUPFAM" id="SSF57850">
    <property type="entry name" value="RING/U-box"/>
    <property type="match status" value="1"/>
</dbReference>
<dbReference type="OrthoDB" id="5330228at2759"/>
<feature type="region of interest" description="Disordered" evidence="7">
    <location>
        <begin position="267"/>
        <end position="319"/>
    </location>
</feature>
<dbReference type="EMBL" id="OU898280">
    <property type="protein sequence ID" value="CAG9834892.1"/>
    <property type="molecule type" value="Genomic_DNA"/>
</dbReference>
<dbReference type="GO" id="GO:0008270">
    <property type="term" value="F:zinc ion binding"/>
    <property type="evidence" value="ECO:0007669"/>
    <property type="project" value="UniProtKB-KW"/>
</dbReference>
<dbReference type="GO" id="GO:0006511">
    <property type="term" value="P:ubiquitin-dependent protein catabolic process"/>
    <property type="evidence" value="ECO:0007669"/>
    <property type="project" value="TreeGrafter"/>
</dbReference>
<feature type="compositionally biased region" description="Low complexity" evidence="7">
    <location>
        <begin position="447"/>
        <end position="460"/>
    </location>
</feature>
<dbReference type="PROSITE" id="PS50158">
    <property type="entry name" value="ZF_CCHC"/>
    <property type="match status" value="1"/>
</dbReference>
<dbReference type="InterPro" id="IPR017907">
    <property type="entry name" value="Znf_RING_CS"/>
</dbReference>
<dbReference type="InterPro" id="IPR013083">
    <property type="entry name" value="Znf_RING/FYVE/PHD"/>
</dbReference>
<evidence type="ECO:0000256" key="3">
    <source>
        <dbReference type="ARBA" id="ARBA00022723"/>
    </source>
</evidence>
<dbReference type="PROSITE" id="PS00518">
    <property type="entry name" value="ZF_RING_1"/>
    <property type="match status" value="1"/>
</dbReference>
<feature type="domain" description="CCHC-type" evidence="10">
    <location>
        <begin position="487"/>
        <end position="502"/>
    </location>
</feature>
<dbReference type="SMART" id="SM00184">
    <property type="entry name" value="RING"/>
    <property type="match status" value="1"/>
</dbReference>
<dbReference type="InterPro" id="IPR008984">
    <property type="entry name" value="SMAD_FHA_dom_sf"/>
</dbReference>
<dbReference type="CDD" id="cd00060">
    <property type="entry name" value="FHA"/>
    <property type="match status" value="1"/>
</dbReference>
<keyword evidence="3" id="KW-0479">Metal-binding</keyword>
<feature type="compositionally biased region" description="Low complexity" evidence="7">
    <location>
        <begin position="406"/>
        <end position="419"/>
    </location>
</feature>
<protein>
    <recommendedName>
        <fullName evidence="2">E3 ubiquitin-protein ligase CHFR</fullName>
    </recommendedName>
</protein>
<keyword evidence="5" id="KW-0862">Zinc</keyword>
<dbReference type="SMART" id="SM00240">
    <property type="entry name" value="FHA"/>
    <property type="match status" value="1"/>
</dbReference>
<dbReference type="AlphaFoldDB" id="A0A9N9XBE3"/>